<name>A0A6J6D853_9ZZZZ</name>
<dbReference type="AlphaFoldDB" id="A0A6J6D853"/>
<organism evidence="1">
    <name type="scientific">freshwater metagenome</name>
    <dbReference type="NCBI Taxonomy" id="449393"/>
    <lineage>
        <taxon>unclassified sequences</taxon>
        <taxon>metagenomes</taxon>
        <taxon>ecological metagenomes</taxon>
    </lineage>
</organism>
<dbReference type="Gene3D" id="3.30.460.40">
    <property type="match status" value="1"/>
</dbReference>
<accession>A0A6J6D853</accession>
<sequence length="169" mass="18948">MGEARKLDVEGLLTALVQHSIDFILIGGIAAQLLNLPVPATIDVDIAPLRTRKNLERLSEFFEDVHAALLTADEDGTWFPRTPVENWAQYSTLHLITDFGLLDLVFEPEGTTSGYHDLLNGSTLTQVGHSDVRCISEEQWVELKSSAGRPKDVEHLSMYFSEKKKRERS</sequence>
<proteinExistence type="predicted"/>
<reference evidence="1" key="1">
    <citation type="submission" date="2020-05" db="EMBL/GenBank/DDBJ databases">
        <authorList>
            <person name="Chiriac C."/>
            <person name="Salcher M."/>
            <person name="Ghai R."/>
            <person name="Kavagutti S V."/>
        </authorList>
    </citation>
    <scope>NUCLEOTIDE SEQUENCE</scope>
</reference>
<dbReference type="InterPro" id="IPR043519">
    <property type="entry name" value="NT_sf"/>
</dbReference>
<evidence type="ECO:0000313" key="1">
    <source>
        <dbReference type="EMBL" id="CAB4560151.1"/>
    </source>
</evidence>
<dbReference type="EMBL" id="CAEZTC010000085">
    <property type="protein sequence ID" value="CAB4560151.1"/>
    <property type="molecule type" value="Genomic_DNA"/>
</dbReference>
<gene>
    <name evidence="1" type="ORF">UFOPK1572_00774</name>
</gene>
<protein>
    <submittedName>
        <fullName evidence="1">Unannotated protein</fullName>
    </submittedName>
</protein>
<dbReference type="SUPFAM" id="SSF81301">
    <property type="entry name" value="Nucleotidyltransferase"/>
    <property type="match status" value="1"/>
</dbReference>